<gene>
    <name evidence="1" type="ORF">RHP49_16595</name>
</gene>
<evidence type="ECO:0000313" key="2">
    <source>
        <dbReference type="Proteomes" id="UP001303407"/>
    </source>
</evidence>
<reference evidence="1 2" key="1">
    <citation type="submission" date="2023-09" db="EMBL/GenBank/DDBJ databases">
        <title>Thalassobella suaedae gen. nov., sp. nov., a marine bacterium of the family Flavobacteriaceae isolated from a halophyte Suaeda japonica.</title>
        <authorList>
            <person name="Lee S.Y."/>
            <person name="Hwang C.Y."/>
        </authorList>
    </citation>
    <scope>NUCLEOTIDE SEQUENCE [LARGE SCALE GENOMIC DNA]</scope>
    <source>
        <strain evidence="1 2">HL-DH10</strain>
    </source>
</reference>
<organism evidence="1 2">
    <name type="scientific">Thalassobellus suaedae</name>
    <dbReference type="NCBI Taxonomy" id="3074124"/>
    <lineage>
        <taxon>Bacteria</taxon>
        <taxon>Pseudomonadati</taxon>
        <taxon>Bacteroidota</taxon>
        <taxon>Flavobacteriia</taxon>
        <taxon>Flavobacteriales</taxon>
        <taxon>Flavobacteriaceae</taxon>
        <taxon>Thalassobellus</taxon>
    </lineage>
</organism>
<protein>
    <submittedName>
        <fullName evidence="1">Uncharacterized protein</fullName>
    </submittedName>
</protein>
<name>A0ABY9Y3R4_9FLAO</name>
<evidence type="ECO:0000313" key="1">
    <source>
        <dbReference type="EMBL" id="WNH12494.1"/>
    </source>
</evidence>
<proteinExistence type="predicted"/>
<dbReference type="EMBL" id="CP134536">
    <property type="protein sequence ID" value="WNH12494.1"/>
    <property type="molecule type" value="Genomic_DNA"/>
</dbReference>
<sequence>MDRISKYYININLQMEGGENIKLHMYLINNYLPLKTIKHHQKIEDLFADTKISENIT</sequence>
<dbReference type="Proteomes" id="UP001303407">
    <property type="component" value="Chromosome"/>
</dbReference>
<accession>A0ABY9Y3R4</accession>
<dbReference type="RefSeq" id="WP_415862477.1">
    <property type="nucleotide sequence ID" value="NZ_CP134536.1"/>
</dbReference>
<keyword evidence="2" id="KW-1185">Reference proteome</keyword>